<dbReference type="AlphaFoldDB" id="A0A409YBL6"/>
<feature type="chain" id="PRO_5019196653" description="Secreted protein" evidence="2">
    <location>
        <begin position="21"/>
        <end position="254"/>
    </location>
</feature>
<evidence type="ECO:0000256" key="1">
    <source>
        <dbReference type="SAM" id="MobiDB-lite"/>
    </source>
</evidence>
<sequence length="254" mass="28089">MHRLYVTVLASLTLIYDAYAAPITKSSANEGNVSSYLSLYGRGYGDPPLTHTHTEKSRSKGGKRTRITTSVQYGGQPLVDDYFVPAGPLHRAATFGGFSHNTHDYFSQQSAQQSSSRPPSGIRHVVGAPPVSGYQYTSRPPEEASQRRPQRSATMRPTSGGSYKDRQRDSDRYPEHDDIPRYSSSSRQKSADDRDRRRTSKTTSGSTSQGFEPLGPPIYEEPESPTGKVDAPTHSVYDQWDRLPEAPKPPPAAW</sequence>
<name>A0A409YBL6_9AGAR</name>
<protein>
    <recommendedName>
        <fullName evidence="5">Secreted protein</fullName>
    </recommendedName>
</protein>
<feature type="compositionally biased region" description="Basic and acidic residues" evidence="1">
    <location>
        <begin position="163"/>
        <end position="180"/>
    </location>
</feature>
<feature type="region of interest" description="Disordered" evidence="1">
    <location>
        <begin position="106"/>
        <end position="254"/>
    </location>
</feature>
<evidence type="ECO:0000313" key="3">
    <source>
        <dbReference type="EMBL" id="PPR00383.1"/>
    </source>
</evidence>
<comment type="caution">
    <text evidence="3">The sequence shown here is derived from an EMBL/GenBank/DDBJ whole genome shotgun (WGS) entry which is preliminary data.</text>
</comment>
<proteinExistence type="predicted"/>
<accession>A0A409YBL6</accession>
<dbReference type="InParanoid" id="A0A409YBL6"/>
<feature type="compositionally biased region" description="Polar residues" evidence="1">
    <location>
        <begin position="151"/>
        <end position="161"/>
    </location>
</feature>
<keyword evidence="2" id="KW-0732">Signal</keyword>
<dbReference type="EMBL" id="NHTK01001313">
    <property type="protein sequence ID" value="PPR00383.1"/>
    <property type="molecule type" value="Genomic_DNA"/>
</dbReference>
<reference evidence="3 4" key="1">
    <citation type="journal article" date="2018" name="Evol. Lett.">
        <title>Horizontal gene cluster transfer increased hallucinogenic mushroom diversity.</title>
        <authorList>
            <person name="Reynolds H.T."/>
            <person name="Vijayakumar V."/>
            <person name="Gluck-Thaler E."/>
            <person name="Korotkin H.B."/>
            <person name="Matheny P.B."/>
            <person name="Slot J.C."/>
        </authorList>
    </citation>
    <scope>NUCLEOTIDE SEQUENCE [LARGE SCALE GENOMIC DNA]</scope>
    <source>
        <strain evidence="3 4">2629</strain>
    </source>
</reference>
<keyword evidence="4" id="KW-1185">Reference proteome</keyword>
<gene>
    <name evidence="3" type="ORF">CVT24_004445</name>
</gene>
<evidence type="ECO:0000313" key="4">
    <source>
        <dbReference type="Proteomes" id="UP000284842"/>
    </source>
</evidence>
<evidence type="ECO:0000256" key="2">
    <source>
        <dbReference type="SAM" id="SignalP"/>
    </source>
</evidence>
<feature type="region of interest" description="Disordered" evidence="1">
    <location>
        <begin position="47"/>
        <end position="69"/>
    </location>
</feature>
<organism evidence="3 4">
    <name type="scientific">Panaeolus cyanescens</name>
    <dbReference type="NCBI Taxonomy" id="181874"/>
    <lineage>
        <taxon>Eukaryota</taxon>
        <taxon>Fungi</taxon>
        <taxon>Dikarya</taxon>
        <taxon>Basidiomycota</taxon>
        <taxon>Agaricomycotina</taxon>
        <taxon>Agaricomycetes</taxon>
        <taxon>Agaricomycetidae</taxon>
        <taxon>Agaricales</taxon>
        <taxon>Agaricineae</taxon>
        <taxon>Galeropsidaceae</taxon>
        <taxon>Panaeolus</taxon>
    </lineage>
</organism>
<feature type="compositionally biased region" description="Low complexity" evidence="1">
    <location>
        <begin position="107"/>
        <end position="116"/>
    </location>
</feature>
<feature type="signal peptide" evidence="2">
    <location>
        <begin position="1"/>
        <end position="20"/>
    </location>
</feature>
<evidence type="ECO:0008006" key="5">
    <source>
        <dbReference type="Google" id="ProtNLM"/>
    </source>
</evidence>
<dbReference type="Proteomes" id="UP000284842">
    <property type="component" value="Unassembled WGS sequence"/>
</dbReference>